<keyword evidence="6" id="KW-0812">Transmembrane</keyword>
<evidence type="ECO:0000256" key="4">
    <source>
        <dbReference type="ARBA" id="ARBA00022968"/>
    </source>
</evidence>
<dbReference type="EMBL" id="JAHRHJ020000003">
    <property type="protein sequence ID" value="KAH9321178.1"/>
    <property type="molecule type" value="Genomic_DNA"/>
</dbReference>
<dbReference type="GO" id="GO:0000139">
    <property type="term" value="C:Golgi membrane"/>
    <property type="evidence" value="ECO:0007669"/>
    <property type="project" value="UniProtKB-SubCell"/>
</dbReference>
<keyword evidence="9" id="KW-1185">Reference proteome</keyword>
<dbReference type="PANTHER" id="PTHR11062">
    <property type="entry name" value="EXOSTOSIN HEPARAN SULFATE GLYCOSYLTRANSFERASE -RELATED"/>
    <property type="match status" value="1"/>
</dbReference>
<evidence type="ECO:0000256" key="6">
    <source>
        <dbReference type="SAM" id="Phobius"/>
    </source>
</evidence>
<organism evidence="8 9">
    <name type="scientific">Taxus chinensis</name>
    <name type="common">Chinese yew</name>
    <name type="synonym">Taxus wallichiana var. chinensis</name>
    <dbReference type="NCBI Taxonomy" id="29808"/>
    <lineage>
        <taxon>Eukaryota</taxon>
        <taxon>Viridiplantae</taxon>
        <taxon>Streptophyta</taxon>
        <taxon>Embryophyta</taxon>
        <taxon>Tracheophyta</taxon>
        <taxon>Spermatophyta</taxon>
        <taxon>Pinopsida</taxon>
        <taxon>Pinidae</taxon>
        <taxon>Conifers II</taxon>
        <taxon>Cupressales</taxon>
        <taxon>Taxaceae</taxon>
        <taxon>Taxus</taxon>
    </lineage>
</organism>
<name>A0AA38GGG4_TAXCH</name>
<accession>A0AA38GGG4</accession>
<keyword evidence="6" id="KW-0472">Membrane</keyword>
<dbReference type="GO" id="GO:0016757">
    <property type="term" value="F:glycosyltransferase activity"/>
    <property type="evidence" value="ECO:0007669"/>
    <property type="project" value="UniProtKB-KW"/>
</dbReference>
<dbReference type="AlphaFoldDB" id="A0AA38GGG4"/>
<feature type="domain" description="Exostosin GT47" evidence="7">
    <location>
        <begin position="241"/>
        <end position="350"/>
    </location>
</feature>
<keyword evidence="5" id="KW-0333">Golgi apparatus</keyword>
<keyword evidence="3" id="KW-0808">Transferase</keyword>
<evidence type="ECO:0000256" key="5">
    <source>
        <dbReference type="ARBA" id="ARBA00023034"/>
    </source>
</evidence>
<comment type="caution">
    <text evidence="8">The sequence shown here is derived from an EMBL/GenBank/DDBJ whole genome shotgun (WGS) entry which is preliminary data.</text>
</comment>
<comment type="subcellular location">
    <subcellularLocation>
        <location evidence="1">Golgi apparatus membrane</location>
        <topology evidence="1">Single-pass type II membrane protein</topology>
    </subcellularLocation>
</comment>
<dbReference type="Pfam" id="PF03016">
    <property type="entry name" value="Exostosin_GT47"/>
    <property type="match status" value="1"/>
</dbReference>
<dbReference type="InterPro" id="IPR004263">
    <property type="entry name" value="Exostosin"/>
</dbReference>
<keyword evidence="4" id="KW-0735">Signal-anchor</keyword>
<gene>
    <name evidence="8" type="ORF">KI387_015817</name>
</gene>
<keyword evidence="3" id="KW-0328">Glycosyltransferase</keyword>
<dbReference type="PANTHER" id="PTHR11062:SF59">
    <property type="entry name" value="EXOSTOSIN FAMILY PROTEIN"/>
    <property type="match status" value="1"/>
</dbReference>
<evidence type="ECO:0000256" key="2">
    <source>
        <dbReference type="ARBA" id="ARBA00010271"/>
    </source>
</evidence>
<sequence>MEIVGFLGSKIWKEQVHRTVIVLAGVTAIYALVLAWNNGYSPSIWFSLHSAEIGHDPISPHSNYSSHISISPSLAPQGLVTENDSVVSHALPPYSRNNSTVSHASAPQGMVKVDAGKNNSEGLNAVNSSGVQNGSTSGIGDFDVSNDDNLSNNSSVAHQNNVSASGDINSARQGFHNITEENNSVSGSNAVEEWVEALAQQLAFAKNGIDNAPPVLVNDPDLYGPLYHNLSRFKRSYEMMEKIFKVYVYAYGEKPYFHKGPMEAIYASEGWFMKQMEENQQFVTKDYREAHMYYIPYSVFEMRIGIPAPNHQNMPQITTYIKGQINMLASKYPFWNRTHGRDHFFVACHDW</sequence>
<keyword evidence="6" id="KW-1133">Transmembrane helix</keyword>
<feature type="transmembrane region" description="Helical" evidence="6">
    <location>
        <begin position="20"/>
        <end position="37"/>
    </location>
</feature>
<dbReference type="Proteomes" id="UP000824469">
    <property type="component" value="Unassembled WGS sequence"/>
</dbReference>
<evidence type="ECO:0000256" key="3">
    <source>
        <dbReference type="ARBA" id="ARBA00022676"/>
    </source>
</evidence>
<evidence type="ECO:0000313" key="9">
    <source>
        <dbReference type="Proteomes" id="UP000824469"/>
    </source>
</evidence>
<evidence type="ECO:0000259" key="7">
    <source>
        <dbReference type="Pfam" id="PF03016"/>
    </source>
</evidence>
<feature type="non-terminal residue" evidence="8">
    <location>
        <position position="1"/>
    </location>
</feature>
<evidence type="ECO:0000313" key="8">
    <source>
        <dbReference type="EMBL" id="KAH9321178.1"/>
    </source>
</evidence>
<comment type="similarity">
    <text evidence="2">Belongs to the glycosyltransferase 47 family.</text>
</comment>
<dbReference type="InterPro" id="IPR040911">
    <property type="entry name" value="Exostosin_GT47"/>
</dbReference>
<reference evidence="8 9" key="1">
    <citation type="journal article" date="2021" name="Nat. Plants">
        <title>The Taxus genome provides insights into paclitaxel biosynthesis.</title>
        <authorList>
            <person name="Xiong X."/>
            <person name="Gou J."/>
            <person name="Liao Q."/>
            <person name="Li Y."/>
            <person name="Zhou Q."/>
            <person name="Bi G."/>
            <person name="Li C."/>
            <person name="Du R."/>
            <person name="Wang X."/>
            <person name="Sun T."/>
            <person name="Guo L."/>
            <person name="Liang H."/>
            <person name="Lu P."/>
            <person name="Wu Y."/>
            <person name="Zhang Z."/>
            <person name="Ro D.K."/>
            <person name="Shang Y."/>
            <person name="Huang S."/>
            <person name="Yan J."/>
        </authorList>
    </citation>
    <scope>NUCLEOTIDE SEQUENCE [LARGE SCALE GENOMIC DNA]</scope>
    <source>
        <strain evidence="8">Ta-2019</strain>
    </source>
</reference>
<evidence type="ECO:0000256" key="1">
    <source>
        <dbReference type="ARBA" id="ARBA00004323"/>
    </source>
</evidence>
<protein>
    <recommendedName>
        <fullName evidence="7">Exostosin GT47 domain-containing protein</fullName>
    </recommendedName>
</protein>
<proteinExistence type="inferred from homology"/>